<evidence type="ECO:0000313" key="5">
    <source>
        <dbReference type="Proteomes" id="UP000321927"/>
    </source>
</evidence>
<dbReference type="RefSeq" id="WP_086499819.1">
    <property type="nucleotide sequence ID" value="NZ_MSSV01000003.1"/>
</dbReference>
<evidence type="ECO:0000313" key="4">
    <source>
        <dbReference type="Proteomes" id="UP000249115"/>
    </source>
</evidence>
<comment type="caution">
    <text evidence="2">The sequence shown here is derived from an EMBL/GenBank/DDBJ whole genome shotgun (WGS) entry which is preliminary data.</text>
</comment>
<dbReference type="Pfam" id="PF13470">
    <property type="entry name" value="PIN_3"/>
    <property type="match status" value="1"/>
</dbReference>
<dbReference type="OrthoDB" id="1148871at2"/>
<dbReference type="AlphaFoldDB" id="A0A2W7T9S8"/>
<accession>A0A2W7T9S8</accession>
<reference evidence="3 5" key="2">
    <citation type="submission" date="2019-08" db="EMBL/GenBank/DDBJ databases">
        <title>Genome of Algoriphagus ratkowskyi IC026.</title>
        <authorList>
            <person name="Bowman J.P."/>
        </authorList>
    </citation>
    <scope>NUCLEOTIDE SEQUENCE [LARGE SCALE GENOMIC DNA]</scope>
    <source>
        <strain evidence="3 5">IC026</strain>
    </source>
</reference>
<evidence type="ECO:0000313" key="2">
    <source>
        <dbReference type="EMBL" id="PZX59922.1"/>
    </source>
</evidence>
<dbReference type="Proteomes" id="UP000249115">
    <property type="component" value="Unassembled WGS sequence"/>
</dbReference>
<feature type="domain" description="PIN" evidence="1">
    <location>
        <begin position="3"/>
        <end position="117"/>
    </location>
</feature>
<dbReference type="InterPro" id="IPR029060">
    <property type="entry name" value="PIN-like_dom_sf"/>
</dbReference>
<dbReference type="Proteomes" id="UP000321927">
    <property type="component" value="Unassembled WGS sequence"/>
</dbReference>
<keyword evidence="5" id="KW-1185">Reference proteome</keyword>
<gene>
    <name evidence="3" type="ORF">ESW18_06175</name>
    <name evidence="2" type="ORF">LV84_01132</name>
</gene>
<dbReference type="SUPFAM" id="SSF88723">
    <property type="entry name" value="PIN domain-like"/>
    <property type="match status" value="1"/>
</dbReference>
<evidence type="ECO:0000259" key="1">
    <source>
        <dbReference type="Pfam" id="PF13470"/>
    </source>
</evidence>
<name>A0A2W7T9S8_9BACT</name>
<proteinExistence type="predicted"/>
<organism evidence="2 4">
    <name type="scientific">Algoriphagus ratkowskyi</name>
    <dbReference type="NCBI Taxonomy" id="57028"/>
    <lineage>
        <taxon>Bacteria</taxon>
        <taxon>Pseudomonadati</taxon>
        <taxon>Bacteroidota</taxon>
        <taxon>Cytophagia</taxon>
        <taxon>Cytophagales</taxon>
        <taxon>Cyclobacteriaceae</taxon>
        <taxon>Algoriphagus</taxon>
    </lineage>
</organism>
<dbReference type="InterPro" id="IPR002716">
    <property type="entry name" value="PIN_dom"/>
</dbReference>
<protein>
    <submittedName>
        <fullName evidence="3">PIN domain-containing protein</fullName>
    </submittedName>
    <submittedName>
        <fullName evidence="2">Putative nucleic acid-binding protein</fullName>
    </submittedName>
</protein>
<dbReference type="EMBL" id="VORV01000004">
    <property type="protein sequence ID" value="TXD78376.1"/>
    <property type="molecule type" value="Genomic_DNA"/>
</dbReference>
<dbReference type="EMBL" id="QKZU01000003">
    <property type="protein sequence ID" value="PZX59922.1"/>
    <property type="molecule type" value="Genomic_DNA"/>
</dbReference>
<reference evidence="2 4" key="1">
    <citation type="submission" date="2018-06" db="EMBL/GenBank/DDBJ databases">
        <title>Genomic Encyclopedia of Archaeal and Bacterial Type Strains, Phase II (KMG-II): from individual species to whole genera.</title>
        <authorList>
            <person name="Goeker M."/>
        </authorList>
    </citation>
    <scope>NUCLEOTIDE SEQUENCE [LARGE SCALE GENOMIC DNA]</scope>
    <source>
        <strain evidence="2 4">DSM 22686</strain>
    </source>
</reference>
<dbReference type="Gene3D" id="3.40.50.1010">
    <property type="entry name" value="5'-nuclease"/>
    <property type="match status" value="1"/>
</dbReference>
<evidence type="ECO:0000313" key="3">
    <source>
        <dbReference type="EMBL" id="TXD78376.1"/>
    </source>
</evidence>
<sequence length="137" mass="15620">MYRIFLDSNVALDLVANREPFVEDSKPFLSLAIQGEAQLFISEVSLGVLIYMSFDRYKVDNAKEKLIQYIGFCKVISGGKEAFLNSLNSGFKDKEDGLQYFTAVANKMDFLITRDKKDFKYAEGKMPILTPNEFFKA</sequence>